<dbReference type="KEGG" id="vg:55003955"/>
<sequence length="28" mass="3039">MRRSQTVRLPRGVQQPCGGHRLSFGSGA</sequence>
<feature type="region of interest" description="Disordered" evidence="1">
    <location>
        <begin position="1"/>
        <end position="28"/>
    </location>
</feature>
<proteinExistence type="predicted"/>
<evidence type="ECO:0000313" key="3">
    <source>
        <dbReference type="Proteomes" id="UP000275089"/>
    </source>
</evidence>
<evidence type="ECO:0000313" key="2">
    <source>
        <dbReference type="EMBL" id="ATI17013.1"/>
    </source>
</evidence>
<protein>
    <submittedName>
        <fullName evidence="2">Uncharacterized protein</fullName>
    </submittedName>
</protein>
<evidence type="ECO:0000256" key="1">
    <source>
        <dbReference type="SAM" id="MobiDB-lite"/>
    </source>
</evidence>
<keyword evidence="3" id="KW-1185">Reference proteome</keyword>
<name>A0A384WIJ8_9CAUD</name>
<dbReference type="Proteomes" id="UP000275089">
    <property type="component" value="Segment"/>
</dbReference>
<organism evidence="2 3">
    <name type="scientific">Escherichia phage IMM-002</name>
    <dbReference type="NCBI Taxonomy" id="2041760"/>
    <lineage>
        <taxon>Viruses</taxon>
        <taxon>Duplodnaviria</taxon>
        <taxon>Heunggongvirae</taxon>
        <taxon>Uroviricota</taxon>
        <taxon>Caudoviricetes</taxon>
        <taxon>Autographivirales</taxon>
        <taxon>Autotranscriptaviridae</taxon>
        <taxon>Studiervirinae</taxon>
        <taxon>Kayfunavirus</taxon>
        <taxon>Kayfunavirus IMM002</taxon>
    </lineage>
</organism>
<reference evidence="2 3" key="1">
    <citation type="submission" date="2017-08" db="EMBL/GenBank/DDBJ databases">
        <title>Genomic analysis reveals CRISPR-Cas mediated host-pathogen interaction between enterotoxigenic Escherichia coli and phages.</title>
        <authorList>
            <person name="Chakraborty S."/>
            <person name="Begum Y.A."/>
            <person name="Qadri F."/>
            <person name="Camilli A."/>
        </authorList>
    </citation>
    <scope>NUCLEOTIDE SEQUENCE [LARGE SCALE GENOMIC DNA]</scope>
</reference>
<dbReference type="GeneID" id="55003955"/>
<dbReference type="EMBL" id="MF630921">
    <property type="protein sequence ID" value="ATI17013.1"/>
    <property type="molecule type" value="Genomic_DNA"/>
</dbReference>
<accession>A0A384WIJ8</accession>
<dbReference type="RefSeq" id="YP_009812882.1">
    <property type="nucleotide sequence ID" value="NC_048071.1"/>
</dbReference>